<comment type="caution">
    <text evidence="1">The sequence shown here is derived from an EMBL/GenBank/DDBJ whole genome shotgun (WGS) entry which is preliminary data.</text>
</comment>
<dbReference type="EMBL" id="CAJOBH010068934">
    <property type="protein sequence ID" value="CAF4462352.1"/>
    <property type="molecule type" value="Genomic_DNA"/>
</dbReference>
<reference evidence="1" key="1">
    <citation type="submission" date="2021-02" db="EMBL/GenBank/DDBJ databases">
        <authorList>
            <person name="Nowell W R."/>
        </authorList>
    </citation>
    <scope>NUCLEOTIDE SEQUENCE</scope>
</reference>
<feature type="non-terminal residue" evidence="1">
    <location>
        <position position="80"/>
    </location>
</feature>
<dbReference type="Proteomes" id="UP000681967">
    <property type="component" value="Unassembled WGS sequence"/>
</dbReference>
<evidence type="ECO:0000313" key="5">
    <source>
        <dbReference type="Proteomes" id="UP000681967"/>
    </source>
</evidence>
<proteinExistence type="predicted"/>
<dbReference type="Proteomes" id="UP000676336">
    <property type="component" value="Unassembled WGS sequence"/>
</dbReference>
<organism evidence="1 5">
    <name type="scientific">Rotaria magnacalcarata</name>
    <dbReference type="NCBI Taxonomy" id="392030"/>
    <lineage>
        <taxon>Eukaryota</taxon>
        <taxon>Metazoa</taxon>
        <taxon>Spiralia</taxon>
        <taxon>Gnathifera</taxon>
        <taxon>Rotifera</taxon>
        <taxon>Eurotatoria</taxon>
        <taxon>Bdelloidea</taxon>
        <taxon>Philodinida</taxon>
        <taxon>Philodinidae</taxon>
        <taxon>Rotaria</taxon>
    </lineage>
</organism>
<gene>
    <name evidence="1" type="ORF">BYL167_LOCUS34266</name>
    <name evidence="2" type="ORF">BYL167_LOCUS43933</name>
    <name evidence="3" type="ORF">GIL414_LOCUS44132</name>
    <name evidence="4" type="ORF">SMN809_LOCUS49649</name>
</gene>
<dbReference type="AlphaFoldDB" id="A0A8S2WUI7"/>
<evidence type="ECO:0000313" key="2">
    <source>
        <dbReference type="EMBL" id="CAF4696645.1"/>
    </source>
</evidence>
<dbReference type="EMBL" id="CAJOBI010162443">
    <property type="protein sequence ID" value="CAF4856640.1"/>
    <property type="molecule type" value="Genomic_DNA"/>
</dbReference>
<protein>
    <submittedName>
        <fullName evidence="1">Uncharacterized protein</fullName>
    </submittedName>
</protein>
<dbReference type="EMBL" id="CAJOBH010118058">
    <property type="protein sequence ID" value="CAF4696645.1"/>
    <property type="molecule type" value="Genomic_DNA"/>
</dbReference>
<sequence length="80" mass="9329">YLASCESNLLTLTVNNIRSLTAQVTVAIPKELFFQPGGRADYLRRPFLSVYYKATNTKNETHFDQTQSRKWLRIVEKVNY</sequence>
<dbReference type="EMBL" id="CAJOBJ010132434">
    <property type="protein sequence ID" value="CAF4727701.1"/>
    <property type="molecule type" value="Genomic_DNA"/>
</dbReference>
<dbReference type="Proteomes" id="UP000681720">
    <property type="component" value="Unassembled WGS sequence"/>
</dbReference>
<evidence type="ECO:0000313" key="1">
    <source>
        <dbReference type="EMBL" id="CAF4462352.1"/>
    </source>
</evidence>
<name>A0A8S2WUI7_9BILA</name>
<accession>A0A8S2WUI7</accession>
<evidence type="ECO:0000313" key="4">
    <source>
        <dbReference type="EMBL" id="CAF4856640.1"/>
    </source>
</evidence>
<evidence type="ECO:0000313" key="3">
    <source>
        <dbReference type="EMBL" id="CAF4727701.1"/>
    </source>
</evidence>
<feature type="non-terminal residue" evidence="1">
    <location>
        <position position="1"/>
    </location>
</feature>